<dbReference type="Gene3D" id="2.40.50.460">
    <property type="match status" value="1"/>
</dbReference>
<dbReference type="EMBL" id="PCYK01000003">
    <property type="protein sequence ID" value="PIR46414.1"/>
    <property type="molecule type" value="Genomic_DNA"/>
</dbReference>
<sequence>MKKKWKLQADLSLKQTQELKTYTPLVQKLLAHRGIERAKLAEVFLRPDYERDLLDPFLMKDMAKAVARLLEAIENKERVVIFGDYDADGVPGATMLALLFNKMGYENYEVYIPDRHNEDYGLNLKAVTEFAGREVKLIITIDCGIRDVAEVRLAAEHGLDVIITDHHLPGEILPPAYAIVNAKQSDDKYPEKMLAGAGVMFKFIGAVLAKNRFGIETGWEKWLLDLAAIATVSDMVPLVGENRLLAYYGLKVLRQTRRPGLLALFNLMKIKPVNATEDDIGFMIGPRINSASRMSHASQAYYLLTTEDEAEAVTIAKHLEEKNQSRRELTEKVLTAISALMDEKNLPPIIVAGSADWGLGILGLSCSRLVEKYNRPVWLWSKNEAGTIKGSCRSDGTINLVEVMTLVNQTAMAETGKDFFLNAGGHAMAAGFSLAPEREAELAPRLLAAYAQAPKQVTEQEFLVDAKLELTDLTWDTYAQIEQLAPFGVDNPKPVFWLSGAEITAAKSFGNGGLHLELTFKKNEREKISAIGFFQCLAGEIFNGPNGHQFHGVNLTPGERVDALVTLEKSTFKNYPELRLRIVDLKST</sequence>
<dbReference type="InterPro" id="IPR004610">
    <property type="entry name" value="RecJ"/>
</dbReference>
<evidence type="ECO:0000256" key="5">
    <source>
        <dbReference type="ARBA" id="ARBA00022839"/>
    </source>
</evidence>
<evidence type="ECO:0000256" key="4">
    <source>
        <dbReference type="ARBA" id="ARBA00022801"/>
    </source>
</evidence>
<dbReference type="Proteomes" id="UP000230431">
    <property type="component" value="Unassembled WGS sequence"/>
</dbReference>
<proteinExistence type="inferred from homology"/>
<keyword evidence="3" id="KW-0540">Nuclease</keyword>
<dbReference type="InterPro" id="IPR001667">
    <property type="entry name" value="DDH_dom"/>
</dbReference>
<dbReference type="Pfam" id="PF17768">
    <property type="entry name" value="RecJ_OB"/>
    <property type="match status" value="1"/>
</dbReference>
<evidence type="ECO:0000313" key="10">
    <source>
        <dbReference type="Proteomes" id="UP000230431"/>
    </source>
</evidence>
<dbReference type="Pfam" id="PF01368">
    <property type="entry name" value="DHH"/>
    <property type="match status" value="1"/>
</dbReference>
<evidence type="ECO:0000256" key="2">
    <source>
        <dbReference type="ARBA" id="ARBA00019841"/>
    </source>
</evidence>
<dbReference type="PANTHER" id="PTHR30255:SF2">
    <property type="entry name" value="SINGLE-STRANDED-DNA-SPECIFIC EXONUCLEASE RECJ"/>
    <property type="match status" value="1"/>
</dbReference>
<name>A0A2H0RK77_9BACT</name>
<dbReference type="InterPro" id="IPR038763">
    <property type="entry name" value="DHH_sf"/>
</dbReference>
<dbReference type="NCBIfam" id="TIGR00644">
    <property type="entry name" value="recJ"/>
    <property type="match status" value="1"/>
</dbReference>
<feature type="domain" description="DHHA1" evidence="7">
    <location>
        <begin position="349"/>
        <end position="443"/>
    </location>
</feature>
<evidence type="ECO:0000259" key="6">
    <source>
        <dbReference type="Pfam" id="PF01368"/>
    </source>
</evidence>
<dbReference type="InterPro" id="IPR003156">
    <property type="entry name" value="DHHA1_dom"/>
</dbReference>
<evidence type="ECO:0000259" key="8">
    <source>
        <dbReference type="Pfam" id="PF17768"/>
    </source>
</evidence>
<evidence type="ECO:0000256" key="3">
    <source>
        <dbReference type="ARBA" id="ARBA00022722"/>
    </source>
</evidence>
<dbReference type="GO" id="GO:0008409">
    <property type="term" value="F:5'-3' exonuclease activity"/>
    <property type="evidence" value="ECO:0007669"/>
    <property type="project" value="InterPro"/>
</dbReference>
<comment type="similarity">
    <text evidence="1">Belongs to the RecJ family.</text>
</comment>
<dbReference type="InterPro" id="IPR051673">
    <property type="entry name" value="SSDNA_exonuclease_RecJ"/>
</dbReference>
<dbReference type="GO" id="GO:0006281">
    <property type="term" value="P:DNA repair"/>
    <property type="evidence" value="ECO:0007669"/>
    <property type="project" value="InterPro"/>
</dbReference>
<protein>
    <recommendedName>
        <fullName evidence="2">Single-stranded-DNA-specific exonuclease RecJ</fullName>
    </recommendedName>
</protein>
<reference evidence="9 10" key="1">
    <citation type="submission" date="2017-09" db="EMBL/GenBank/DDBJ databases">
        <title>Depth-based differentiation of microbial function through sediment-hosted aquifers and enrichment of novel symbionts in the deep terrestrial subsurface.</title>
        <authorList>
            <person name="Probst A.J."/>
            <person name="Ladd B."/>
            <person name="Jarett J.K."/>
            <person name="Geller-Mcgrath D.E."/>
            <person name="Sieber C.M."/>
            <person name="Emerson J.B."/>
            <person name="Anantharaman K."/>
            <person name="Thomas B.C."/>
            <person name="Malmstrom R."/>
            <person name="Stieglmeier M."/>
            <person name="Klingl A."/>
            <person name="Woyke T."/>
            <person name="Ryan C.M."/>
            <person name="Banfield J.F."/>
        </authorList>
    </citation>
    <scope>NUCLEOTIDE SEQUENCE [LARGE SCALE GENOMIC DNA]</scope>
    <source>
        <strain evidence="9">CG10_big_fil_rev_8_21_14_0_10_49_38</strain>
    </source>
</reference>
<evidence type="ECO:0000259" key="7">
    <source>
        <dbReference type="Pfam" id="PF02272"/>
    </source>
</evidence>
<evidence type="ECO:0000313" key="9">
    <source>
        <dbReference type="EMBL" id="PIR46414.1"/>
    </source>
</evidence>
<dbReference type="GO" id="GO:0003676">
    <property type="term" value="F:nucleic acid binding"/>
    <property type="evidence" value="ECO:0007669"/>
    <property type="project" value="InterPro"/>
</dbReference>
<keyword evidence="5 9" id="KW-0269">Exonuclease</keyword>
<feature type="domain" description="RecJ OB" evidence="8">
    <location>
        <begin position="464"/>
        <end position="584"/>
    </location>
</feature>
<comment type="caution">
    <text evidence="9">The sequence shown here is derived from an EMBL/GenBank/DDBJ whole genome shotgun (WGS) entry which is preliminary data.</text>
</comment>
<dbReference type="PANTHER" id="PTHR30255">
    <property type="entry name" value="SINGLE-STRANDED-DNA-SPECIFIC EXONUCLEASE RECJ"/>
    <property type="match status" value="1"/>
</dbReference>
<dbReference type="GO" id="GO:0006310">
    <property type="term" value="P:DNA recombination"/>
    <property type="evidence" value="ECO:0007669"/>
    <property type="project" value="InterPro"/>
</dbReference>
<evidence type="ECO:0000256" key="1">
    <source>
        <dbReference type="ARBA" id="ARBA00005915"/>
    </source>
</evidence>
<dbReference type="SUPFAM" id="SSF64182">
    <property type="entry name" value="DHH phosphoesterases"/>
    <property type="match status" value="1"/>
</dbReference>
<feature type="domain" description="DDH" evidence="6">
    <location>
        <begin position="78"/>
        <end position="231"/>
    </location>
</feature>
<dbReference type="AlphaFoldDB" id="A0A2H0RK77"/>
<organism evidence="9 10">
    <name type="scientific">Candidatus Vogelbacteria bacterium CG10_big_fil_rev_8_21_14_0_10_49_38</name>
    <dbReference type="NCBI Taxonomy" id="1975043"/>
    <lineage>
        <taxon>Bacteria</taxon>
        <taxon>Candidatus Vogeliibacteriota</taxon>
    </lineage>
</organism>
<dbReference type="InterPro" id="IPR041122">
    <property type="entry name" value="RecJ_OB"/>
</dbReference>
<gene>
    <name evidence="9" type="primary">recJ</name>
    <name evidence="9" type="ORF">COV08_00580</name>
</gene>
<dbReference type="Pfam" id="PF02272">
    <property type="entry name" value="DHHA1"/>
    <property type="match status" value="1"/>
</dbReference>
<accession>A0A2H0RK77</accession>
<dbReference type="Gene3D" id="3.90.1640.30">
    <property type="match status" value="1"/>
</dbReference>
<keyword evidence="4" id="KW-0378">Hydrolase</keyword>